<evidence type="ECO:0000256" key="2">
    <source>
        <dbReference type="ARBA" id="ARBA00004429"/>
    </source>
</evidence>
<feature type="domain" description="PAS" evidence="10">
    <location>
        <begin position="148"/>
        <end position="224"/>
    </location>
</feature>
<dbReference type="AlphaFoldDB" id="A0A4Z0C021"/>
<dbReference type="SMART" id="SM00388">
    <property type="entry name" value="HisKA"/>
    <property type="match status" value="1"/>
</dbReference>
<dbReference type="Pfam" id="PF02518">
    <property type="entry name" value="HATPase_c"/>
    <property type="match status" value="1"/>
</dbReference>
<evidence type="ECO:0000313" key="12">
    <source>
        <dbReference type="EMBL" id="TFZ04863.1"/>
    </source>
</evidence>
<feature type="modified residue" description="4-aspartylphosphate" evidence="7">
    <location>
        <position position="61"/>
    </location>
</feature>
<keyword evidence="6 12" id="KW-0418">Kinase</keyword>
<dbReference type="PROSITE" id="PS50109">
    <property type="entry name" value="HIS_KIN"/>
    <property type="match status" value="1"/>
</dbReference>
<dbReference type="Pfam" id="PF08448">
    <property type="entry name" value="PAS_4"/>
    <property type="match status" value="1"/>
</dbReference>
<comment type="caution">
    <text evidence="12">The sequence shown here is derived from an EMBL/GenBank/DDBJ whole genome shotgun (WGS) entry which is preliminary data.</text>
</comment>
<evidence type="ECO:0000256" key="6">
    <source>
        <dbReference type="ARBA" id="ARBA00022777"/>
    </source>
</evidence>
<evidence type="ECO:0000256" key="5">
    <source>
        <dbReference type="ARBA" id="ARBA00022679"/>
    </source>
</evidence>
<dbReference type="PRINTS" id="PR00344">
    <property type="entry name" value="BCTRLSENSOR"/>
</dbReference>
<dbReference type="PROSITE" id="PS50110">
    <property type="entry name" value="RESPONSE_REGULATORY"/>
    <property type="match status" value="2"/>
</dbReference>
<sequence length="804" mass="87707">MLASTPPIPVAKVLLVDDSPANLLALEAILLELGAQLVRAGSGGEALARTLSEDFAAILLDVHMPDMDGFEAARLIRSRARSRETPILFVTASDSPEPYLEEAYALGAVDFLTKPLHPAVLKGKVSFFIALHRSREELREAERTAVNERAFLSAVLDAVQDSIVACDAQGRLTLFNRATRELHRLAPEAIAPDDWAEHYGLLAPGGREPLAPEDTPLMRALSGEQVRDAEMVVRAPDGRLRTLLASGQPLYDNSGRGKLGAVVSMHDITAEREAAVTRELVVREQARREAAEAAAQRLRQSEERYRTLFDTMEEGFCIIEVLFDEEGRAQDCVYLEANPTFSRHTGLRNVVGRRMREMVSHPDPAWLDAYGQVARTGQPQRLLHQLPGPDRWFDVSITRVGNATHPRVALLGSEVTEQVRAQAALRRVASELAESDQRKTEFLATLAHELRNPLAPLRNGLHLLRHQRDPQASARTWAMMDRQLGHMVRLIDDLMDIGRVSTGKLDLKRRRVLLRELVDNALESTQAAIEHAHHALSIELPDEPLYLDVDATRIEQVISNLLSNAAKYTPAHGHITLGARAEASEVHLWVQDDGMGIDPGDEARIFQMFTQLRPHQQDMPAGLGIGLALVRAITELHGGTISVHSAGRGAGSRFTVVLPLEAGSGQAGKHAGPGGAAPGEATVRVLVVDDNHDAAETLAMILQMDGHVARVAHEGRAALQLAREFDPQVVFLDIGMPGMDGYEVARAMRRQASDGRCPVLVALTGWGAKDDVALAKAAGFDHHLTKPADVAAVEQLLAHVTAQP</sequence>
<dbReference type="FunFam" id="3.30.565.10:FF:000006">
    <property type="entry name" value="Sensor histidine kinase WalK"/>
    <property type="match status" value="1"/>
</dbReference>
<dbReference type="OrthoDB" id="8552871at2"/>
<dbReference type="InterPro" id="IPR003594">
    <property type="entry name" value="HATPase_dom"/>
</dbReference>
<organism evidence="12 13">
    <name type="scientific">Ramlibacter rhizophilus</name>
    <dbReference type="NCBI Taxonomy" id="1781167"/>
    <lineage>
        <taxon>Bacteria</taxon>
        <taxon>Pseudomonadati</taxon>
        <taxon>Pseudomonadota</taxon>
        <taxon>Betaproteobacteria</taxon>
        <taxon>Burkholderiales</taxon>
        <taxon>Comamonadaceae</taxon>
        <taxon>Ramlibacter</taxon>
    </lineage>
</organism>
<feature type="domain" description="PAC" evidence="11">
    <location>
        <begin position="227"/>
        <end position="280"/>
    </location>
</feature>
<dbReference type="Proteomes" id="UP000297564">
    <property type="component" value="Unassembled WGS sequence"/>
</dbReference>
<evidence type="ECO:0000259" key="10">
    <source>
        <dbReference type="PROSITE" id="PS50112"/>
    </source>
</evidence>
<dbReference type="PROSITE" id="PS50112">
    <property type="entry name" value="PAS"/>
    <property type="match status" value="1"/>
</dbReference>
<feature type="domain" description="Response regulatory" evidence="9">
    <location>
        <begin position="12"/>
        <end position="129"/>
    </location>
</feature>
<evidence type="ECO:0000256" key="3">
    <source>
        <dbReference type="ARBA" id="ARBA00012438"/>
    </source>
</evidence>
<dbReference type="RefSeq" id="WP_135283746.1">
    <property type="nucleotide sequence ID" value="NZ_SMLL01000001.1"/>
</dbReference>
<gene>
    <name evidence="12" type="ORF">EZ242_03710</name>
</gene>
<evidence type="ECO:0000256" key="4">
    <source>
        <dbReference type="ARBA" id="ARBA00022553"/>
    </source>
</evidence>
<evidence type="ECO:0000256" key="1">
    <source>
        <dbReference type="ARBA" id="ARBA00000085"/>
    </source>
</evidence>
<dbReference type="CDD" id="cd17580">
    <property type="entry name" value="REC_2_DhkD-like"/>
    <property type="match status" value="1"/>
</dbReference>
<keyword evidence="13" id="KW-1185">Reference proteome</keyword>
<dbReference type="SUPFAM" id="SSF52172">
    <property type="entry name" value="CheY-like"/>
    <property type="match status" value="2"/>
</dbReference>
<dbReference type="CDD" id="cd00130">
    <property type="entry name" value="PAS"/>
    <property type="match status" value="1"/>
</dbReference>
<dbReference type="Pfam" id="PF13188">
    <property type="entry name" value="PAS_8"/>
    <property type="match status" value="1"/>
</dbReference>
<reference evidence="12 13" key="1">
    <citation type="submission" date="2019-03" db="EMBL/GenBank/DDBJ databases">
        <title>Ramlibacter rhizophilus CCTCC AB2015357, whole genome shotgun sequence.</title>
        <authorList>
            <person name="Zhang X."/>
            <person name="Feng G."/>
            <person name="Zhu H."/>
        </authorList>
    </citation>
    <scope>NUCLEOTIDE SEQUENCE [LARGE SCALE GENOMIC DNA]</scope>
    <source>
        <strain evidence="12 13">CCTCC AB2015357</strain>
    </source>
</reference>
<keyword evidence="4 7" id="KW-0597">Phosphoprotein</keyword>
<dbReference type="Pfam" id="PF00512">
    <property type="entry name" value="HisKA"/>
    <property type="match status" value="1"/>
</dbReference>
<dbReference type="NCBIfam" id="TIGR00229">
    <property type="entry name" value="sensory_box"/>
    <property type="match status" value="2"/>
</dbReference>
<dbReference type="GO" id="GO:0009927">
    <property type="term" value="F:histidine phosphotransfer kinase activity"/>
    <property type="evidence" value="ECO:0007669"/>
    <property type="project" value="TreeGrafter"/>
</dbReference>
<keyword evidence="5" id="KW-0808">Transferase</keyword>
<dbReference type="EMBL" id="SMLL01000001">
    <property type="protein sequence ID" value="TFZ04863.1"/>
    <property type="molecule type" value="Genomic_DNA"/>
</dbReference>
<dbReference type="SMART" id="SM00448">
    <property type="entry name" value="REC"/>
    <property type="match status" value="2"/>
</dbReference>
<dbReference type="Pfam" id="PF00072">
    <property type="entry name" value="Response_reg"/>
    <property type="match status" value="2"/>
</dbReference>
<dbReference type="CDD" id="cd00082">
    <property type="entry name" value="HisKA"/>
    <property type="match status" value="1"/>
</dbReference>
<evidence type="ECO:0000259" key="9">
    <source>
        <dbReference type="PROSITE" id="PS50110"/>
    </source>
</evidence>
<dbReference type="GO" id="GO:0005886">
    <property type="term" value="C:plasma membrane"/>
    <property type="evidence" value="ECO:0007669"/>
    <property type="project" value="UniProtKB-SubCell"/>
</dbReference>
<dbReference type="Gene3D" id="3.40.50.2300">
    <property type="match status" value="2"/>
</dbReference>
<accession>A0A4Z0C021</accession>
<dbReference type="InterPro" id="IPR001789">
    <property type="entry name" value="Sig_transdc_resp-reg_receiver"/>
</dbReference>
<dbReference type="InterPro" id="IPR011006">
    <property type="entry name" value="CheY-like_superfamily"/>
</dbReference>
<dbReference type="CDD" id="cd00075">
    <property type="entry name" value="HATPase"/>
    <property type="match status" value="1"/>
</dbReference>
<dbReference type="InterPro" id="IPR005467">
    <property type="entry name" value="His_kinase_dom"/>
</dbReference>
<dbReference type="InterPro" id="IPR000014">
    <property type="entry name" value="PAS"/>
</dbReference>
<dbReference type="InterPro" id="IPR013656">
    <property type="entry name" value="PAS_4"/>
</dbReference>
<dbReference type="InterPro" id="IPR000700">
    <property type="entry name" value="PAS-assoc_C"/>
</dbReference>
<dbReference type="Gene3D" id="3.30.450.20">
    <property type="entry name" value="PAS domain"/>
    <property type="match status" value="2"/>
</dbReference>
<feature type="modified residue" description="4-aspartylphosphate" evidence="7">
    <location>
        <position position="733"/>
    </location>
</feature>
<dbReference type="InterPro" id="IPR035965">
    <property type="entry name" value="PAS-like_dom_sf"/>
</dbReference>
<evidence type="ECO:0000313" key="13">
    <source>
        <dbReference type="Proteomes" id="UP000297564"/>
    </source>
</evidence>
<evidence type="ECO:0000259" key="8">
    <source>
        <dbReference type="PROSITE" id="PS50109"/>
    </source>
</evidence>
<name>A0A4Z0C021_9BURK</name>
<protein>
    <recommendedName>
        <fullName evidence="3">histidine kinase</fullName>
        <ecNumber evidence="3">2.7.13.3</ecNumber>
    </recommendedName>
</protein>
<dbReference type="PANTHER" id="PTHR43047:SF72">
    <property type="entry name" value="OSMOSENSING HISTIDINE PROTEIN KINASE SLN1"/>
    <property type="match status" value="1"/>
</dbReference>
<dbReference type="InterPro" id="IPR036890">
    <property type="entry name" value="HATPase_C_sf"/>
</dbReference>
<evidence type="ECO:0000256" key="7">
    <source>
        <dbReference type="PROSITE-ProRule" id="PRU00169"/>
    </source>
</evidence>
<dbReference type="SUPFAM" id="SSF55874">
    <property type="entry name" value="ATPase domain of HSP90 chaperone/DNA topoisomerase II/histidine kinase"/>
    <property type="match status" value="1"/>
</dbReference>
<dbReference type="InterPro" id="IPR003661">
    <property type="entry name" value="HisK_dim/P_dom"/>
</dbReference>
<dbReference type="GO" id="GO:0000155">
    <property type="term" value="F:phosphorelay sensor kinase activity"/>
    <property type="evidence" value="ECO:0007669"/>
    <property type="project" value="InterPro"/>
</dbReference>
<proteinExistence type="predicted"/>
<feature type="domain" description="Response regulatory" evidence="9">
    <location>
        <begin position="684"/>
        <end position="801"/>
    </location>
</feature>
<dbReference type="PROSITE" id="PS50113">
    <property type="entry name" value="PAC"/>
    <property type="match status" value="1"/>
</dbReference>
<comment type="catalytic activity">
    <reaction evidence="1">
        <text>ATP + protein L-histidine = ADP + protein N-phospho-L-histidine.</text>
        <dbReference type="EC" id="2.7.13.3"/>
    </reaction>
</comment>
<dbReference type="Gene3D" id="3.30.565.10">
    <property type="entry name" value="Histidine kinase-like ATPase, C-terminal domain"/>
    <property type="match status" value="1"/>
</dbReference>
<dbReference type="InterPro" id="IPR004358">
    <property type="entry name" value="Sig_transdc_His_kin-like_C"/>
</dbReference>
<evidence type="ECO:0000259" key="11">
    <source>
        <dbReference type="PROSITE" id="PS50113"/>
    </source>
</evidence>
<comment type="subcellular location">
    <subcellularLocation>
        <location evidence="2">Cell inner membrane</location>
        <topology evidence="2">Multi-pass membrane protein</topology>
    </subcellularLocation>
</comment>
<dbReference type="EC" id="2.7.13.3" evidence="3"/>
<dbReference type="Gene3D" id="1.10.287.130">
    <property type="match status" value="1"/>
</dbReference>
<dbReference type="PANTHER" id="PTHR43047">
    <property type="entry name" value="TWO-COMPONENT HISTIDINE PROTEIN KINASE"/>
    <property type="match status" value="1"/>
</dbReference>
<dbReference type="SUPFAM" id="SSF47384">
    <property type="entry name" value="Homodimeric domain of signal transducing histidine kinase"/>
    <property type="match status" value="1"/>
</dbReference>
<dbReference type="SMART" id="SM00387">
    <property type="entry name" value="HATPase_c"/>
    <property type="match status" value="1"/>
</dbReference>
<dbReference type="InterPro" id="IPR036097">
    <property type="entry name" value="HisK_dim/P_sf"/>
</dbReference>
<feature type="domain" description="Histidine kinase" evidence="8">
    <location>
        <begin position="445"/>
        <end position="662"/>
    </location>
</feature>
<dbReference type="SUPFAM" id="SSF55785">
    <property type="entry name" value="PYP-like sensor domain (PAS domain)"/>
    <property type="match status" value="2"/>
</dbReference>